<protein>
    <submittedName>
        <fullName evidence="1">Uncharacterized protein</fullName>
    </submittedName>
</protein>
<evidence type="ECO:0000313" key="1">
    <source>
        <dbReference type="EMBL" id="WVX83400.1"/>
    </source>
</evidence>
<dbReference type="RefSeq" id="WP_338452284.1">
    <property type="nucleotide sequence ID" value="NZ_CP137640.1"/>
</dbReference>
<evidence type="ECO:0000313" key="2">
    <source>
        <dbReference type="Proteomes" id="UP001357223"/>
    </source>
</evidence>
<dbReference type="EMBL" id="CP137640">
    <property type="protein sequence ID" value="WVX83400.1"/>
    <property type="molecule type" value="Genomic_DNA"/>
</dbReference>
<proteinExistence type="predicted"/>
<name>A0ABZ2CI83_9BACI</name>
<accession>A0ABZ2CI83</accession>
<keyword evidence="2" id="KW-1185">Reference proteome</keyword>
<dbReference type="Proteomes" id="UP001357223">
    <property type="component" value="Chromosome"/>
</dbReference>
<sequence>MIINDTSSYRADIMPYGGIDKSGARQRRSKVSC</sequence>
<gene>
    <name evidence="1" type="ORF">R4Z09_10570</name>
</gene>
<organism evidence="1 2">
    <name type="scientific">Niallia oryzisoli</name>
    <dbReference type="NCBI Taxonomy" id="1737571"/>
    <lineage>
        <taxon>Bacteria</taxon>
        <taxon>Bacillati</taxon>
        <taxon>Bacillota</taxon>
        <taxon>Bacilli</taxon>
        <taxon>Bacillales</taxon>
        <taxon>Bacillaceae</taxon>
        <taxon>Niallia</taxon>
    </lineage>
</organism>
<reference evidence="1 2" key="1">
    <citation type="submission" date="2023-10" db="EMBL/GenBank/DDBJ databases">
        <title>Niallia locisalis sp.nov. isolated from a salt pond sample.</title>
        <authorList>
            <person name="Li X.-J."/>
            <person name="Dong L."/>
        </authorList>
    </citation>
    <scope>NUCLEOTIDE SEQUENCE [LARGE SCALE GENOMIC DNA]</scope>
    <source>
        <strain evidence="1 2">DSM 29761</strain>
    </source>
</reference>